<evidence type="ECO:0000313" key="1">
    <source>
        <dbReference type="EMBL" id="EMG49054.1"/>
    </source>
</evidence>
<keyword evidence="2" id="KW-1185">Reference proteome</keyword>
<evidence type="ECO:0000313" key="2">
    <source>
        <dbReference type="Proteomes" id="UP000011777"/>
    </source>
</evidence>
<dbReference type="HOGENOM" id="CLU_395326_0_0_1"/>
<gene>
    <name evidence="1" type="ORF">G210_0272</name>
</gene>
<dbReference type="OrthoDB" id="4017072at2759"/>
<organism evidence="1 2">
    <name type="scientific">Candida maltosa (strain Xu316)</name>
    <name type="common">Yeast</name>
    <dbReference type="NCBI Taxonomy" id="1245528"/>
    <lineage>
        <taxon>Eukaryota</taxon>
        <taxon>Fungi</taxon>
        <taxon>Dikarya</taxon>
        <taxon>Ascomycota</taxon>
        <taxon>Saccharomycotina</taxon>
        <taxon>Pichiomycetes</taxon>
        <taxon>Debaryomycetaceae</taxon>
        <taxon>Candida/Lodderomyces clade</taxon>
        <taxon>Candida</taxon>
    </lineage>
</organism>
<comment type="caution">
    <text evidence="1">The sequence shown here is derived from an EMBL/GenBank/DDBJ whole genome shotgun (WGS) entry which is preliminary data.</text>
</comment>
<protein>
    <submittedName>
        <fullName evidence="1">Uncharacterized protein</fullName>
    </submittedName>
</protein>
<dbReference type="AlphaFoldDB" id="M3K2U7"/>
<dbReference type="EMBL" id="AOGT01000841">
    <property type="protein sequence ID" value="EMG49054.1"/>
    <property type="molecule type" value="Genomic_DNA"/>
</dbReference>
<dbReference type="Proteomes" id="UP000011777">
    <property type="component" value="Unassembled WGS sequence"/>
</dbReference>
<sequence length="623" mass="72578">MEYLPILFTKRNYEFSLNTEFKIKSSPEKLTLLLEPLVFHFLCILNGSQQSDDFFNRLYKTIGENVDVNKDCEYLGNYFKIDPEQLVIPVQCFHSISTKLNKHYTIDNLILWIQSIQSKSILESYHYIKNQDDIPAFVLFDLMLRNPQYKEEFILQKDIWFHNLKPFALQRLGQTAILKSIVDNLVYYSIMFEISCLRDIIDLSFKFFKSSRTGVHVQLGDEYINEMIWNIAFYSSKYRDIEFPMVANAQETLVTHLTSIDKLSLKGYMGITTVISHVSRGKAERLLKVAERKFDLHNATSKEMVSYYIAQLCLADTPEEVVQVFNVATKKYDHSSKLWLVFIRRLNMLGLLDVARAKMILNKLISSKVSITSDMITELLRPVKDLFVFEDMIQSVDSKTSMLFLNKYIQLLYSHDSTVPVKKFRWDEETIEPDKKVSNIDDYVVTILQKHQTISIYHIGLILEGQAKRKAVSQVFQLYKSKLLDKQLSPNKQCLGALISAAYHDGEAEAWNGLVTAQAAIHEFQQHVRTNELGLIPSENLWKKYITLLDKYQQMSELSKIIKWWEDLNYNPSKRLLLTLLAALPIEISERHIKHHESANSSHDWQWPSINEFKGFIVNRNTA</sequence>
<dbReference type="OMA" id="LRTPMSK"/>
<reference evidence="1 2" key="1">
    <citation type="submission" date="2013-02" db="EMBL/GenBank/DDBJ databases">
        <title>Genome sequence of Candida maltosa Xu316, a potential industrial strain for xylitol and ethanol production.</title>
        <authorList>
            <person name="Yu J."/>
            <person name="Wang Q."/>
            <person name="Geng X."/>
            <person name="Bao W."/>
            <person name="He P."/>
            <person name="Cai J."/>
        </authorList>
    </citation>
    <scope>NUCLEOTIDE SEQUENCE [LARGE SCALE GENOMIC DNA]</scope>
    <source>
        <strain evidence="2">Xu316</strain>
    </source>
</reference>
<dbReference type="eggNOG" id="ENOG502SQ2E">
    <property type="taxonomic scope" value="Eukaryota"/>
</dbReference>
<accession>M3K2U7</accession>
<name>M3K2U7_CANMX</name>
<proteinExistence type="predicted"/>